<evidence type="ECO:0000256" key="3">
    <source>
        <dbReference type="ARBA" id="ARBA00022448"/>
    </source>
</evidence>
<feature type="domain" description="ABC transmembrane type-2" evidence="10">
    <location>
        <begin position="31"/>
        <end position="251"/>
    </location>
</feature>
<evidence type="ECO:0000313" key="11">
    <source>
        <dbReference type="EMBL" id="UWP58409.1"/>
    </source>
</evidence>
<keyword evidence="5" id="KW-0997">Cell inner membrane</keyword>
<keyword evidence="3 9" id="KW-0813">Transport</keyword>
<dbReference type="EMBL" id="CP102290">
    <property type="protein sequence ID" value="UWP58409.1"/>
    <property type="molecule type" value="Genomic_DNA"/>
</dbReference>
<comment type="similarity">
    <text evidence="2 9">Belongs to the ABC-2 integral membrane protein family.</text>
</comment>
<comment type="subcellular location">
    <subcellularLocation>
        <location evidence="1">Cell inner membrane</location>
        <topology evidence="1">Multi-pass membrane protein</topology>
    </subcellularLocation>
    <subcellularLocation>
        <location evidence="9">Cell membrane</location>
        <topology evidence="9">Multi-pass membrane protein</topology>
    </subcellularLocation>
</comment>
<feature type="transmembrane region" description="Helical" evidence="9">
    <location>
        <begin position="172"/>
        <end position="190"/>
    </location>
</feature>
<keyword evidence="6 9" id="KW-0812">Transmembrane</keyword>
<reference evidence="11" key="1">
    <citation type="journal article" date="2022" name="Cell">
        <title>Design, construction, and in vivo augmentation of a complex gut microbiome.</title>
        <authorList>
            <person name="Cheng A.G."/>
            <person name="Ho P.Y."/>
            <person name="Aranda-Diaz A."/>
            <person name="Jain S."/>
            <person name="Yu F.B."/>
            <person name="Meng X."/>
            <person name="Wang M."/>
            <person name="Iakiviak M."/>
            <person name="Nagashima K."/>
            <person name="Zhao A."/>
            <person name="Murugkar P."/>
            <person name="Patil A."/>
            <person name="Atabakhsh K."/>
            <person name="Weakley A."/>
            <person name="Yan J."/>
            <person name="Brumbaugh A.R."/>
            <person name="Higginbottom S."/>
            <person name="Dimas A."/>
            <person name="Shiver A.L."/>
            <person name="Deutschbauer A."/>
            <person name="Neff N."/>
            <person name="Sonnenburg J.L."/>
            <person name="Huang K.C."/>
            <person name="Fischbach M.A."/>
        </authorList>
    </citation>
    <scope>NUCLEOTIDE SEQUENCE</scope>
    <source>
        <strain evidence="11">DSM 19829</strain>
    </source>
</reference>
<protein>
    <recommendedName>
        <fullName evidence="9">Transport permease protein</fullName>
    </recommendedName>
</protein>
<feature type="transmembrane region" description="Helical" evidence="9">
    <location>
        <begin position="61"/>
        <end position="80"/>
    </location>
</feature>
<sequence length="259" mass="29879">MQFFRDTKKYAGYVVRSAKSQLKAEVASSYLNWIWWILDPLCFMLIYAFIFGVVFDGREPYFTAFIFVGLTAWTFFNKCVQASVRMVKNNKSIIDKVYMPKYVLAYTRMGVDAFKMLISFVIVACMMVVYRVDLTWNILLAIPLVFLLMVITFAVMTVFMHLGVFVEDMSNIVNILLRLLFYVTGIFYSVNTRLPAPYGEWALKLNPVAYILDGLRKCLLYGQTPDMRIFALWLVAGILVAAIGVKIIYRYENGYAKVV</sequence>
<evidence type="ECO:0000256" key="8">
    <source>
        <dbReference type="ARBA" id="ARBA00023136"/>
    </source>
</evidence>
<dbReference type="PIRSF" id="PIRSF006648">
    <property type="entry name" value="DrrB"/>
    <property type="match status" value="1"/>
</dbReference>
<feature type="transmembrane region" description="Helical" evidence="9">
    <location>
        <begin position="33"/>
        <end position="55"/>
    </location>
</feature>
<dbReference type="InterPro" id="IPR000412">
    <property type="entry name" value="ABC_2_transport"/>
</dbReference>
<feature type="transmembrane region" description="Helical" evidence="9">
    <location>
        <begin position="229"/>
        <end position="249"/>
    </location>
</feature>
<accession>A0ABY5VCX7</accession>
<dbReference type="InterPro" id="IPR047817">
    <property type="entry name" value="ABC2_TM_bact-type"/>
</dbReference>
<proteinExistence type="inferred from homology"/>
<feature type="transmembrane region" description="Helical" evidence="9">
    <location>
        <begin position="113"/>
        <end position="132"/>
    </location>
</feature>
<name>A0ABY5VCX7_9FIRM</name>
<dbReference type="InterPro" id="IPR013525">
    <property type="entry name" value="ABC2_TM"/>
</dbReference>
<evidence type="ECO:0000256" key="7">
    <source>
        <dbReference type="ARBA" id="ARBA00022989"/>
    </source>
</evidence>
<evidence type="ECO:0000256" key="6">
    <source>
        <dbReference type="ARBA" id="ARBA00022692"/>
    </source>
</evidence>
<evidence type="ECO:0000256" key="5">
    <source>
        <dbReference type="ARBA" id="ARBA00022519"/>
    </source>
</evidence>
<dbReference type="Proteomes" id="UP001060164">
    <property type="component" value="Chromosome"/>
</dbReference>
<dbReference type="PROSITE" id="PS51012">
    <property type="entry name" value="ABC_TM2"/>
    <property type="match status" value="1"/>
</dbReference>
<dbReference type="RefSeq" id="WP_028528197.1">
    <property type="nucleotide sequence ID" value="NZ_CABLBR010000008.1"/>
</dbReference>
<keyword evidence="4 9" id="KW-1003">Cell membrane</keyword>
<keyword evidence="8 9" id="KW-0472">Membrane</keyword>
<organism evidence="11 12">
    <name type="scientific">Ruminococcus gauvreauii</name>
    <dbReference type="NCBI Taxonomy" id="438033"/>
    <lineage>
        <taxon>Bacteria</taxon>
        <taxon>Bacillati</taxon>
        <taxon>Bacillota</taxon>
        <taxon>Clostridia</taxon>
        <taxon>Eubacteriales</taxon>
        <taxon>Oscillospiraceae</taxon>
        <taxon>Ruminococcus</taxon>
    </lineage>
</organism>
<evidence type="ECO:0000256" key="1">
    <source>
        <dbReference type="ARBA" id="ARBA00004429"/>
    </source>
</evidence>
<evidence type="ECO:0000256" key="9">
    <source>
        <dbReference type="RuleBase" id="RU361157"/>
    </source>
</evidence>
<dbReference type="PANTHER" id="PTHR30413:SF8">
    <property type="entry name" value="TRANSPORT PERMEASE PROTEIN"/>
    <property type="match status" value="1"/>
</dbReference>
<gene>
    <name evidence="11" type="ORF">NQ502_13580</name>
</gene>
<evidence type="ECO:0000313" key="12">
    <source>
        <dbReference type="Proteomes" id="UP001060164"/>
    </source>
</evidence>
<dbReference type="PANTHER" id="PTHR30413">
    <property type="entry name" value="INNER MEMBRANE TRANSPORT PERMEASE"/>
    <property type="match status" value="1"/>
</dbReference>
<evidence type="ECO:0000256" key="2">
    <source>
        <dbReference type="ARBA" id="ARBA00007783"/>
    </source>
</evidence>
<feature type="transmembrane region" description="Helical" evidence="9">
    <location>
        <begin position="138"/>
        <end position="160"/>
    </location>
</feature>
<dbReference type="Pfam" id="PF01061">
    <property type="entry name" value="ABC2_membrane"/>
    <property type="match status" value="1"/>
</dbReference>
<evidence type="ECO:0000259" key="10">
    <source>
        <dbReference type="PROSITE" id="PS51012"/>
    </source>
</evidence>
<keyword evidence="12" id="KW-1185">Reference proteome</keyword>
<keyword evidence="7 9" id="KW-1133">Transmembrane helix</keyword>
<evidence type="ECO:0000256" key="4">
    <source>
        <dbReference type="ARBA" id="ARBA00022475"/>
    </source>
</evidence>